<reference evidence="3" key="2">
    <citation type="submission" date="2015-01" db="EMBL/GenBank/DDBJ databases">
        <title>Evolutionary Origins and Diversification of the Mycorrhizal Mutualists.</title>
        <authorList>
            <consortium name="DOE Joint Genome Institute"/>
            <consortium name="Mycorrhizal Genomics Consortium"/>
            <person name="Kohler A."/>
            <person name="Kuo A."/>
            <person name="Nagy L.G."/>
            <person name="Floudas D."/>
            <person name="Copeland A."/>
            <person name="Barry K.W."/>
            <person name="Cichocki N."/>
            <person name="Veneault-Fourrey C."/>
            <person name="LaButti K."/>
            <person name="Lindquist E.A."/>
            <person name="Lipzen A."/>
            <person name="Lundell T."/>
            <person name="Morin E."/>
            <person name="Murat C."/>
            <person name="Riley R."/>
            <person name="Ohm R."/>
            <person name="Sun H."/>
            <person name="Tunlid A."/>
            <person name="Henrissat B."/>
            <person name="Grigoriev I.V."/>
            <person name="Hibbett D.S."/>
            <person name="Martin F."/>
        </authorList>
    </citation>
    <scope>NUCLEOTIDE SEQUENCE [LARGE SCALE GENOMIC DNA]</scope>
    <source>
        <strain evidence="3">UH-Slu-Lm8-n1</strain>
    </source>
</reference>
<evidence type="ECO:0000256" key="1">
    <source>
        <dbReference type="SAM" id="Phobius"/>
    </source>
</evidence>
<keyword evidence="1" id="KW-1133">Transmembrane helix</keyword>
<name>A0A0D0BLG3_9AGAM</name>
<keyword evidence="1" id="KW-0472">Membrane</keyword>
<evidence type="ECO:0000313" key="3">
    <source>
        <dbReference type="Proteomes" id="UP000054485"/>
    </source>
</evidence>
<dbReference type="EMBL" id="KN835197">
    <property type="protein sequence ID" value="KIK44118.1"/>
    <property type="molecule type" value="Genomic_DNA"/>
</dbReference>
<feature type="transmembrane region" description="Helical" evidence="1">
    <location>
        <begin position="115"/>
        <end position="136"/>
    </location>
</feature>
<dbReference type="HOGENOM" id="CLU_059785_0_0_1"/>
<dbReference type="AlphaFoldDB" id="A0A0D0BLG3"/>
<sequence>MSSMFFSDIWTSTVTFSFIPLLVPPLSSFAKSFMSATNDNHPAIQSPRTWFVSWKSYLKNFSRNALDGSSSAGTCYILHAILVVIHVVLIVSYLFHWEHRVILPFTPMNSDFWPVVLSASLQAVYTIYTAILLFFTQRLAMSRTLVRRQKLTAIHDISGAWAGLGSALISVRQQIDIPASWWMTSAVTVYLASISVLHVTSSTLLQFQSFNTSRTTYVQMTQGWLLDQFDLGMSPSLDWSPITASFPVVSQLFGLVSVGLSNSTVYDTTQTNSIVGHVNVSATTISSQCGLLPNITYSVDAGIVNVNSSIDNGTYIALSASYPWSDQVQVLLPSWSFTSDNPTERSTDPGVILMVSTLLDIEPSVQQEVAVPVTWEIANRSSSSESASL</sequence>
<keyword evidence="3" id="KW-1185">Reference proteome</keyword>
<dbReference type="Proteomes" id="UP000054485">
    <property type="component" value="Unassembled WGS sequence"/>
</dbReference>
<evidence type="ECO:0008006" key="4">
    <source>
        <dbReference type="Google" id="ProtNLM"/>
    </source>
</evidence>
<proteinExistence type="predicted"/>
<organism evidence="2 3">
    <name type="scientific">Suillus luteus UH-Slu-Lm8-n1</name>
    <dbReference type="NCBI Taxonomy" id="930992"/>
    <lineage>
        <taxon>Eukaryota</taxon>
        <taxon>Fungi</taxon>
        <taxon>Dikarya</taxon>
        <taxon>Basidiomycota</taxon>
        <taxon>Agaricomycotina</taxon>
        <taxon>Agaricomycetes</taxon>
        <taxon>Agaricomycetidae</taxon>
        <taxon>Boletales</taxon>
        <taxon>Suillineae</taxon>
        <taxon>Suillaceae</taxon>
        <taxon>Suillus</taxon>
    </lineage>
</organism>
<reference evidence="2 3" key="1">
    <citation type="submission" date="2014-04" db="EMBL/GenBank/DDBJ databases">
        <authorList>
            <consortium name="DOE Joint Genome Institute"/>
            <person name="Kuo A."/>
            <person name="Ruytinx J."/>
            <person name="Rineau F."/>
            <person name="Colpaert J."/>
            <person name="Kohler A."/>
            <person name="Nagy L.G."/>
            <person name="Floudas D."/>
            <person name="Copeland A."/>
            <person name="Barry K.W."/>
            <person name="Cichocki N."/>
            <person name="Veneault-Fourrey C."/>
            <person name="LaButti K."/>
            <person name="Lindquist E.A."/>
            <person name="Lipzen A."/>
            <person name="Lundell T."/>
            <person name="Morin E."/>
            <person name="Murat C."/>
            <person name="Sun H."/>
            <person name="Tunlid A."/>
            <person name="Henrissat B."/>
            <person name="Grigoriev I.V."/>
            <person name="Hibbett D.S."/>
            <person name="Martin F."/>
            <person name="Nordberg H.P."/>
            <person name="Cantor M.N."/>
            <person name="Hua S.X."/>
        </authorList>
    </citation>
    <scope>NUCLEOTIDE SEQUENCE [LARGE SCALE GENOMIC DNA]</scope>
    <source>
        <strain evidence="2 3">UH-Slu-Lm8-n1</strain>
    </source>
</reference>
<dbReference type="STRING" id="930992.A0A0D0BLG3"/>
<accession>A0A0D0BLG3</accession>
<feature type="transmembrane region" description="Helical" evidence="1">
    <location>
        <begin position="76"/>
        <end position="95"/>
    </location>
</feature>
<gene>
    <name evidence="2" type="ORF">CY34DRAFT_654490</name>
</gene>
<dbReference type="InParanoid" id="A0A0D0BLG3"/>
<dbReference type="OrthoDB" id="2647100at2759"/>
<keyword evidence="1" id="KW-0812">Transmembrane</keyword>
<evidence type="ECO:0000313" key="2">
    <source>
        <dbReference type="EMBL" id="KIK44118.1"/>
    </source>
</evidence>
<protein>
    <recommendedName>
        <fullName evidence="4">Transmembrane protein</fullName>
    </recommendedName>
</protein>
<feature type="transmembrane region" description="Helical" evidence="1">
    <location>
        <begin position="181"/>
        <end position="205"/>
    </location>
</feature>